<protein>
    <recommendedName>
        <fullName evidence="5">Cadherin domain-containing protein</fullName>
    </recommendedName>
</protein>
<dbReference type="RefSeq" id="WP_063360664.1">
    <property type="nucleotide sequence ID" value="NZ_AUXZ01000062.1"/>
</dbReference>
<evidence type="ECO:0008006" key="5">
    <source>
        <dbReference type="Google" id="ProtNLM"/>
    </source>
</evidence>
<proteinExistence type="predicted"/>
<gene>
    <name evidence="3" type="ORF">N476_10480</name>
</gene>
<reference evidence="3 4" key="1">
    <citation type="submission" date="2013-07" db="EMBL/GenBank/DDBJ databases">
        <title>Comparative Genomic and Metabolomic Analysis of Twelve Strains of Pseudoalteromonas luteoviolacea.</title>
        <authorList>
            <person name="Vynne N.G."/>
            <person name="Mansson M."/>
            <person name="Gram L."/>
        </authorList>
    </citation>
    <scope>NUCLEOTIDE SEQUENCE [LARGE SCALE GENOMIC DNA]</scope>
    <source>
        <strain evidence="3 4">H33</strain>
    </source>
</reference>
<evidence type="ECO:0000313" key="4">
    <source>
        <dbReference type="Proteomes" id="UP000076503"/>
    </source>
</evidence>
<dbReference type="CDD" id="cd11304">
    <property type="entry name" value="Cadherin_repeat"/>
    <property type="match status" value="1"/>
</dbReference>
<dbReference type="OrthoDB" id="5498726at2"/>
<comment type="caution">
    <text evidence="3">The sequence shown here is derived from an EMBL/GenBank/DDBJ whole genome shotgun (WGS) entry which is preliminary data.</text>
</comment>
<dbReference type="InterPro" id="IPR032331">
    <property type="entry name" value="DUF4856"/>
</dbReference>
<evidence type="ECO:0000313" key="3">
    <source>
        <dbReference type="EMBL" id="KZN52480.1"/>
    </source>
</evidence>
<dbReference type="Pfam" id="PF16148">
    <property type="entry name" value="DUF4856"/>
    <property type="match status" value="1"/>
</dbReference>
<dbReference type="EMBL" id="AUXZ01000062">
    <property type="protein sequence ID" value="KZN52480.1"/>
    <property type="molecule type" value="Genomic_DNA"/>
</dbReference>
<evidence type="ECO:0000256" key="1">
    <source>
        <dbReference type="SAM" id="MobiDB-lite"/>
    </source>
</evidence>
<sequence>MALRKSLLATAILAATVGLTGCGGSSSDNNTVTTPDTPTTPTTPTTPSNKAPTITAENASIVEDTLGAEVTGVVFEDDSDEASALTYTVSDGRFEIVEGKLKLKAANTLNFEQEAEQKVTLTVSATDSADEKVEQEITVSISDIEAVAGVNVYEFKNTAGDSSVAYSGQVSRQATILEVKKLLGTLKTGTDGISDAQELRDIVTKVRVLLNPQETDVAFLDDELTFLPDTAEQTNLGKISSVKKVLGEKGKIAGRDTTYMNKKWEESGSLVGWTDFGKQVSTPEGLVLHYLDLIDAQIESFANGEQLSATHNGKTINLSSLYITPEGLDLVQLIQKHLNGAVALSQGADDYLDELLIGEKSADNTKLAEGKTYTELEHKFDEGYGYFGAATHYLEYSDVQISDSASHDTNENGTIDLLTEYNFGNSTNASKRDKGSAGNANPTDFSGAAQLAFIQGRKLITDNFEKNVADWSPEDQEKIEMYRDLALLNWEKSIAATVIHYINYTIAKEGGNLTLIASGDFDAGNFEKLAKYWGEMKGFALNFQFNPHSPVTATQFAEIHTLMGDAPKLAEADVPGYIEDLEKARAIIAEAYGFDAQNVAEW</sequence>
<organism evidence="3 4">
    <name type="scientific">Pseudoalteromonas luteoviolacea H33</name>
    <dbReference type="NCBI Taxonomy" id="1365251"/>
    <lineage>
        <taxon>Bacteria</taxon>
        <taxon>Pseudomonadati</taxon>
        <taxon>Pseudomonadota</taxon>
        <taxon>Gammaproteobacteria</taxon>
        <taxon>Alteromonadales</taxon>
        <taxon>Pseudoalteromonadaceae</taxon>
        <taxon>Pseudoalteromonas</taxon>
    </lineage>
</organism>
<feature type="chain" id="PRO_5007886358" description="Cadherin domain-containing protein" evidence="2">
    <location>
        <begin position="21"/>
        <end position="602"/>
    </location>
</feature>
<feature type="compositionally biased region" description="Low complexity" evidence="1">
    <location>
        <begin position="31"/>
        <end position="47"/>
    </location>
</feature>
<feature type="signal peptide" evidence="2">
    <location>
        <begin position="1"/>
        <end position="20"/>
    </location>
</feature>
<name>A0A167FLH4_9GAMM</name>
<dbReference type="Proteomes" id="UP000076503">
    <property type="component" value="Unassembled WGS sequence"/>
</dbReference>
<keyword evidence="2" id="KW-0732">Signal</keyword>
<evidence type="ECO:0000256" key="2">
    <source>
        <dbReference type="SAM" id="SignalP"/>
    </source>
</evidence>
<feature type="region of interest" description="Disordered" evidence="1">
    <location>
        <begin position="23"/>
        <end position="53"/>
    </location>
</feature>
<dbReference type="PATRIC" id="fig|1365251.3.peg.1017"/>
<dbReference type="Gene3D" id="2.60.40.60">
    <property type="entry name" value="Cadherins"/>
    <property type="match status" value="1"/>
</dbReference>
<dbReference type="AlphaFoldDB" id="A0A167FLH4"/>
<dbReference type="PROSITE" id="PS51257">
    <property type="entry name" value="PROKAR_LIPOPROTEIN"/>
    <property type="match status" value="1"/>
</dbReference>
<accession>A0A167FLH4</accession>